<organism evidence="1 2">
    <name type="scientific">Salmonirosea aquatica</name>
    <dbReference type="NCBI Taxonomy" id="2654236"/>
    <lineage>
        <taxon>Bacteria</taxon>
        <taxon>Pseudomonadati</taxon>
        <taxon>Bacteroidota</taxon>
        <taxon>Cytophagia</taxon>
        <taxon>Cytophagales</taxon>
        <taxon>Spirosomataceae</taxon>
        <taxon>Salmonirosea</taxon>
    </lineage>
</organism>
<accession>A0A7C9FRS7</accession>
<dbReference type="Proteomes" id="UP000479293">
    <property type="component" value="Unassembled WGS sequence"/>
</dbReference>
<proteinExistence type="predicted"/>
<reference evidence="1 2" key="1">
    <citation type="submission" date="2019-10" db="EMBL/GenBank/DDBJ databases">
        <title>Draft Genome Sequence of Cytophagaceae sp. SJW1-29.</title>
        <authorList>
            <person name="Choi A."/>
        </authorList>
    </citation>
    <scope>NUCLEOTIDE SEQUENCE [LARGE SCALE GENOMIC DNA]</scope>
    <source>
        <strain evidence="1 2">SJW1-29</strain>
    </source>
</reference>
<evidence type="ECO:0000313" key="1">
    <source>
        <dbReference type="EMBL" id="MPR36569.1"/>
    </source>
</evidence>
<comment type="caution">
    <text evidence="1">The sequence shown here is derived from an EMBL/GenBank/DDBJ whole genome shotgun (WGS) entry which is preliminary data.</text>
</comment>
<dbReference type="EMBL" id="WHLY01000002">
    <property type="protein sequence ID" value="MPR36569.1"/>
    <property type="molecule type" value="Genomic_DNA"/>
</dbReference>
<name>A0A7C9FRS7_9BACT</name>
<gene>
    <name evidence="1" type="ORF">GBK04_25315</name>
</gene>
<dbReference type="AlphaFoldDB" id="A0A7C9FRS7"/>
<sequence length="79" mass="8648">MENQDKVYFVSLGGGQYFKREGASVTIVSVYDFNPSIERTGFQARYIEGTHSRPCTEQEFDSAVEKVLGILGVGVPVAA</sequence>
<keyword evidence="2" id="KW-1185">Reference proteome</keyword>
<dbReference type="RefSeq" id="WP_152764594.1">
    <property type="nucleotide sequence ID" value="NZ_WHLY01000002.1"/>
</dbReference>
<evidence type="ECO:0000313" key="2">
    <source>
        <dbReference type="Proteomes" id="UP000479293"/>
    </source>
</evidence>
<protein>
    <submittedName>
        <fullName evidence="1">Uncharacterized protein</fullName>
    </submittedName>
</protein>